<dbReference type="InterPro" id="IPR036950">
    <property type="entry name" value="PBP_transglycosylase"/>
</dbReference>
<evidence type="ECO:0000256" key="21">
    <source>
        <dbReference type="ARBA" id="ARBA00023251"/>
    </source>
</evidence>
<keyword evidence="13" id="KW-0808">Transferase</keyword>
<comment type="pathway">
    <text evidence="3">Cell wall biogenesis; peptidoglycan biosynthesis.</text>
</comment>
<keyword evidence="18" id="KW-0573">Peptidoglycan synthesis</keyword>
<evidence type="ECO:0000256" key="1">
    <source>
        <dbReference type="ARBA" id="ARBA00002624"/>
    </source>
</evidence>
<evidence type="ECO:0000256" key="4">
    <source>
        <dbReference type="ARBA" id="ARBA00007090"/>
    </source>
</evidence>
<keyword evidence="19 27" id="KW-1133">Transmembrane helix</keyword>
<gene>
    <name evidence="31" type="ORF">ACFOEI_20970</name>
</gene>
<comment type="catalytic activity">
    <reaction evidence="24">
        <text>Preferential cleavage: (Ac)2-L-Lys-D-Ala-|-D-Ala. Also transpeptidation of peptidyl-alanyl moieties that are N-acyl substituents of D-alanine.</text>
        <dbReference type="EC" id="3.4.16.4"/>
    </reaction>
</comment>
<evidence type="ECO:0000256" key="5">
    <source>
        <dbReference type="ARBA" id="ARBA00007739"/>
    </source>
</evidence>
<dbReference type="Pfam" id="PF00912">
    <property type="entry name" value="Transgly"/>
    <property type="match status" value="1"/>
</dbReference>
<evidence type="ECO:0000256" key="24">
    <source>
        <dbReference type="ARBA" id="ARBA00034000"/>
    </source>
</evidence>
<keyword evidence="22" id="KW-0511">Multifunctional enzyme</keyword>
<evidence type="ECO:0000259" key="29">
    <source>
        <dbReference type="Pfam" id="PF00912"/>
    </source>
</evidence>
<evidence type="ECO:0000256" key="20">
    <source>
        <dbReference type="ARBA" id="ARBA00023136"/>
    </source>
</evidence>
<dbReference type="EC" id="3.4.16.4" evidence="6"/>
<evidence type="ECO:0000256" key="26">
    <source>
        <dbReference type="ARBA" id="ARBA00049902"/>
    </source>
</evidence>
<evidence type="ECO:0000256" key="2">
    <source>
        <dbReference type="ARBA" id="ARBA00004249"/>
    </source>
</evidence>
<keyword evidence="32" id="KW-1185">Reference proteome</keyword>
<dbReference type="PANTHER" id="PTHR32282">
    <property type="entry name" value="BINDING PROTEIN TRANSPEPTIDASE, PUTATIVE-RELATED"/>
    <property type="match status" value="1"/>
</dbReference>
<evidence type="ECO:0000256" key="18">
    <source>
        <dbReference type="ARBA" id="ARBA00022984"/>
    </source>
</evidence>
<dbReference type="Gene3D" id="1.10.3810.10">
    <property type="entry name" value="Biosynthetic peptidoglycan transglycosylase-like"/>
    <property type="match status" value="1"/>
</dbReference>
<feature type="domain" description="Penicillin-binding protein OB-like" evidence="30">
    <location>
        <begin position="376"/>
        <end position="469"/>
    </location>
</feature>
<dbReference type="InterPro" id="IPR031376">
    <property type="entry name" value="PCB_OB"/>
</dbReference>
<evidence type="ECO:0000256" key="7">
    <source>
        <dbReference type="ARBA" id="ARBA00018638"/>
    </source>
</evidence>
<organism evidence="31 32">
    <name type="scientific">Modicisalibacter luteus</name>
    <dbReference type="NCBI Taxonomy" id="453962"/>
    <lineage>
        <taxon>Bacteria</taxon>
        <taxon>Pseudomonadati</taxon>
        <taxon>Pseudomonadota</taxon>
        <taxon>Gammaproteobacteria</taxon>
        <taxon>Oceanospirillales</taxon>
        <taxon>Halomonadaceae</taxon>
        <taxon>Modicisalibacter</taxon>
    </lineage>
</organism>
<keyword evidence="11" id="KW-0645">Protease</keyword>
<keyword evidence="21" id="KW-0046">Antibiotic resistance</keyword>
<accession>A0ABV7M8B4</accession>
<sequence>MKLFRRLLTSALWLIISLSAAAILAVIGAALYFAPGLPDVRQLQNYELQTPLRIFTRDEKLIGEFGEERRMPVTFDTIPQDMVQAFLAAEDASFFEHPGVDPKGLARAAVELIASGGDIQSGGSTITMQVARNYLLTLDRTFTRKIREILLALQMEQILSKEEIFELYVNKIFLGNRAYGVAAAAEAYYDKPLAELTLAEKAMIAGLPKAPSTFNPLANPERSLIRRNWILYRMRDLGYIDEATYDQAVQSPLTARRHATQVEVEADYVAEMGRQYAVEQYGDEAYTGGYSIYTTLDSELQPMARQALVEGLIEYDRRHGWRGPEETDIPPSLVEAQDRTQREGLEEELSESPEVMETARQAAESSKAQVSGIEGDVSNWLKVLDRTSVLGPLQPAIVVSTDGKQMQVLTRGPELITLDWEAMSWARPYRSPKWRGEAPTSAEQIAKRGSLVRVMRDDDGNWRLSQRPGIEGSIVVLDPKTGAIRALQGGFNFEHSKFNRAIQANRQAGSIFKPFIYLAALQQGDMTAATVVNDAPVVMSDVGGDWRPGNSEGEFRGPTRLRVGLYQSRNLVTIRVLQSVGLDNALEFLERFGFAEGRLPHGLSLALGSASLTPLEMANAYAVLANGGFKVSPWYIQRIMKADQEEPLAEATPAVACPGCAEGATQTLIDGKAYPVAERVVDPQALYILRDMMRDVIEHGTGRAALELNRGDIVGKTGTTNEQRDAWFSGFNNELVTTVWVGKDSNESTGEYGAQAALPIWKTFMRQALEGMPESAPERPEGLVTARIDPDTGRRLHDDQPGGVEELFREGNLPDYEPRRIQQELETRSGSQGTGTYEAIF</sequence>
<keyword evidence="12" id="KW-0328">Glycosyltransferase</keyword>
<dbReference type="Pfam" id="PF17092">
    <property type="entry name" value="PCB_OB"/>
    <property type="match status" value="1"/>
</dbReference>
<evidence type="ECO:0000256" key="9">
    <source>
        <dbReference type="ARBA" id="ARBA00022519"/>
    </source>
</evidence>
<evidence type="ECO:0000256" key="10">
    <source>
        <dbReference type="ARBA" id="ARBA00022645"/>
    </source>
</evidence>
<comment type="caution">
    <text evidence="31">The sequence shown here is derived from an EMBL/GenBank/DDBJ whole genome shotgun (WGS) entry which is preliminary data.</text>
</comment>
<dbReference type="InterPro" id="IPR001264">
    <property type="entry name" value="Glyco_trans_51"/>
</dbReference>
<dbReference type="InterPro" id="IPR012338">
    <property type="entry name" value="Beta-lactam/transpept-like"/>
</dbReference>
<proteinExistence type="inferred from homology"/>
<evidence type="ECO:0000256" key="17">
    <source>
        <dbReference type="ARBA" id="ARBA00022968"/>
    </source>
</evidence>
<evidence type="ECO:0000256" key="6">
    <source>
        <dbReference type="ARBA" id="ARBA00012448"/>
    </source>
</evidence>
<dbReference type="NCBIfam" id="TIGR02074">
    <property type="entry name" value="PBP_1a_fam"/>
    <property type="match status" value="1"/>
</dbReference>
<name>A0ABV7M8B4_9GAMM</name>
<feature type="domain" description="Glycosyl transferase family 51" evidence="29">
    <location>
        <begin position="59"/>
        <end position="234"/>
    </location>
</feature>
<evidence type="ECO:0000256" key="22">
    <source>
        <dbReference type="ARBA" id="ARBA00023268"/>
    </source>
</evidence>
<dbReference type="InterPro" id="IPR001460">
    <property type="entry name" value="PCN-bd_Tpept"/>
</dbReference>
<keyword evidence="15" id="KW-0378">Hydrolase</keyword>
<comment type="catalytic activity">
    <reaction evidence="26">
        <text>[GlcNAc-(1-&gt;4)-Mur2Ac(oyl-L-Ala-gamma-D-Glu-L-Lys-D-Ala-D-Ala)](n)-di-trans,octa-cis-undecaprenyl diphosphate + beta-D-GlcNAc-(1-&gt;4)-Mur2Ac(oyl-L-Ala-gamma-D-Glu-L-Lys-D-Ala-D-Ala)-di-trans,octa-cis-undecaprenyl diphosphate = [GlcNAc-(1-&gt;4)-Mur2Ac(oyl-L-Ala-gamma-D-Glu-L-Lys-D-Ala-D-Ala)](n+1)-di-trans,octa-cis-undecaprenyl diphosphate + di-trans,octa-cis-undecaprenyl diphosphate + H(+)</text>
        <dbReference type="Rhea" id="RHEA:23708"/>
        <dbReference type="Rhea" id="RHEA-COMP:9602"/>
        <dbReference type="Rhea" id="RHEA-COMP:9603"/>
        <dbReference type="ChEBI" id="CHEBI:15378"/>
        <dbReference type="ChEBI" id="CHEBI:58405"/>
        <dbReference type="ChEBI" id="CHEBI:60033"/>
        <dbReference type="ChEBI" id="CHEBI:78435"/>
        <dbReference type="EC" id="2.4.99.28"/>
    </reaction>
</comment>
<evidence type="ECO:0000259" key="28">
    <source>
        <dbReference type="Pfam" id="PF00905"/>
    </source>
</evidence>
<keyword evidence="9" id="KW-0997">Cell inner membrane</keyword>
<evidence type="ECO:0000313" key="31">
    <source>
        <dbReference type="EMBL" id="MFC3294502.1"/>
    </source>
</evidence>
<comment type="function">
    <text evidence="1">Cell wall formation. Synthesis of cross-linked peptidoglycan from the lipid intermediates. The enzyme has a penicillin-insensitive transglycosylase N-terminal domain (formation of linear glycan strands) and a penicillin-sensitive transpeptidase C-terminal domain (cross-linking of the peptide subunits).</text>
</comment>
<dbReference type="RefSeq" id="WP_019017100.1">
    <property type="nucleotide sequence ID" value="NZ_BMXD01000004.1"/>
</dbReference>
<feature type="transmembrane region" description="Helical" evidence="27">
    <location>
        <begin position="12"/>
        <end position="34"/>
    </location>
</feature>
<comment type="similarity">
    <text evidence="4">In the C-terminal section; belongs to the transpeptidase family.</text>
</comment>
<keyword evidence="23" id="KW-0961">Cell wall biogenesis/degradation</keyword>
<evidence type="ECO:0000256" key="23">
    <source>
        <dbReference type="ARBA" id="ARBA00023316"/>
    </source>
</evidence>
<evidence type="ECO:0000256" key="19">
    <source>
        <dbReference type="ARBA" id="ARBA00022989"/>
    </source>
</evidence>
<evidence type="ECO:0000256" key="14">
    <source>
        <dbReference type="ARBA" id="ARBA00022692"/>
    </source>
</evidence>
<dbReference type="Proteomes" id="UP001595640">
    <property type="component" value="Unassembled WGS sequence"/>
</dbReference>
<feature type="domain" description="Penicillin-binding protein transpeptidase" evidence="28">
    <location>
        <begin position="472"/>
        <end position="765"/>
    </location>
</feature>
<dbReference type="PANTHER" id="PTHR32282:SF27">
    <property type="entry name" value="PENICILLIN-BINDING PROTEIN 1A"/>
    <property type="match status" value="1"/>
</dbReference>
<evidence type="ECO:0000256" key="3">
    <source>
        <dbReference type="ARBA" id="ARBA00004752"/>
    </source>
</evidence>
<comment type="subcellular location">
    <subcellularLocation>
        <location evidence="2">Cell inner membrane</location>
        <topology evidence="2">Single-pass type II membrane protein</topology>
    </subcellularLocation>
</comment>
<dbReference type="Pfam" id="PF00905">
    <property type="entry name" value="Transpeptidase"/>
    <property type="match status" value="1"/>
</dbReference>
<keyword evidence="20 27" id="KW-0472">Membrane</keyword>
<evidence type="ECO:0000256" key="13">
    <source>
        <dbReference type="ARBA" id="ARBA00022679"/>
    </source>
</evidence>
<dbReference type="SUPFAM" id="SSF56601">
    <property type="entry name" value="beta-lactamase/transpeptidase-like"/>
    <property type="match status" value="1"/>
</dbReference>
<evidence type="ECO:0000313" key="32">
    <source>
        <dbReference type="Proteomes" id="UP001595640"/>
    </source>
</evidence>
<evidence type="ECO:0000256" key="8">
    <source>
        <dbReference type="ARBA" id="ARBA00022475"/>
    </source>
</evidence>
<dbReference type="InterPro" id="IPR023346">
    <property type="entry name" value="Lysozyme-like_dom_sf"/>
</dbReference>
<dbReference type="Gene3D" id="3.40.710.10">
    <property type="entry name" value="DD-peptidase/beta-lactamase superfamily"/>
    <property type="match status" value="2"/>
</dbReference>
<evidence type="ECO:0000256" key="15">
    <source>
        <dbReference type="ARBA" id="ARBA00022801"/>
    </source>
</evidence>
<reference evidence="32" key="1">
    <citation type="journal article" date="2019" name="Int. J. Syst. Evol. Microbiol.">
        <title>The Global Catalogue of Microorganisms (GCM) 10K type strain sequencing project: providing services to taxonomists for standard genome sequencing and annotation.</title>
        <authorList>
            <consortium name="The Broad Institute Genomics Platform"/>
            <consortium name="The Broad Institute Genome Sequencing Center for Infectious Disease"/>
            <person name="Wu L."/>
            <person name="Ma J."/>
        </authorList>
    </citation>
    <scope>NUCLEOTIDE SEQUENCE [LARGE SCALE GENOMIC DNA]</scope>
    <source>
        <strain evidence="32">KCTC 12847</strain>
    </source>
</reference>
<evidence type="ECO:0000256" key="27">
    <source>
        <dbReference type="SAM" id="Phobius"/>
    </source>
</evidence>
<dbReference type="InterPro" id="IPR050396">
    <property type="entry name" value="Glycosyltr_51/Transpeptidase"/>
</dbReference>
<dbReference type="EMBL" id="JBHRUH010000050">
    <property type="protein sequence ID" value="MFC3294502.1"/>
    <property type="molecule type" value="Genomic_DNA"/>
</dbReference>
<evidence type="ECO:0000256" key="11">
    <source>
        <dbReference type="ARBA" id="ARBA00022670"/>
    </source>
</evidence>
<evidence type="ECO:0000259" key="30">
    <source>
        <dbReference type="Pfam" id="PF17092"/>
    </source>
</evidence>
<keyword evidence="16" id="KW-0133">Cell shape</keyword>
<keyword evidence="10" id="KW-0121">Carboxypeptidase</keyword>
<keyword evidence="17" id="KW-0735">Signal-anchor</keyword>
<dbReference type="EC" id="2.4.99.28" evidence="25"/>
<protein>
    <recommendedName>
        <fullName evidence="7">Penicillin-binding protein 1A</fullName>
        <ecNumber evidence="25">2.4.99.28</ecNumber>
        <ecNumber evidence="6">3.4.16.4</ecNumber>
    </recommendedName>
</protein>
<keyword evidence="8" id="KW-1003">Cell membrane</keyword>
<keyword evidence="14 27" id="KW-0812">Transmembrane</keyword>
<evidence type="ECO:0000256" key="16">
    <source>
        <dbReference type="ARBA" id="ARBA00022960"/>
    </source>
</evidence>
<evidence type="ECO:0000256" key="25">
    <source>
        <dbReference type="ARBA" id="ARBA00044770"/>
    </source>
</evidence>
<dbReference type="SUPFAM" id="SSF53955">
    <property type="entry name" value="Lysozyme-like"/>
    <property type="match status" value="1"/>
</dbReference>
<comment type="similarity">
    <text evidence="5">In the N-terminal section; belongs to the glycosyltransferase 51 family.</text>
</comment>
<evidence type="ECO:0000256" key="12">
    <source>
        <dbReference type="ARBA" id="ARBA00022676"/>
    </source>
</evidence>